<evidence type="ECO:0000313" key="2">
    <source>
        <dbReference type="EMBL" id="PYH86933.1"/>
    </source>
</evidence>
<dbReference type="VEuPathDB" id="FungiDB:BO82DRAFT_54382"/>
<name>A0A319D7K8_9EURO</name>
<evidence type="ECO:0000256" key="1">
    <source>
        <dbReference type="SAM" id="Phobius"/>
    </source>
</evidence>
<feature type="transmembrane region" description="Helical" evidence="1">
    <location>
        <begin position="49"/>
        <end position="67"/>
    </location>
</feature>
<reference evidence="2 3" key="1">
    <citation type="submission" date="2016-12" db="EMBL/GenBank/DDBJ databases">
        <title>The genomes of Aspergillus section Nigri reveals drivers in fungal speciation.</title>
        <authorList>
            <consortium name="DOE Joint Genome Institute"/>
            <person name="Vesth T.C."/>
            <person name="Nybo J."/>
            <person name="Theobald S."/>
            <person name="Brandl J."/>
            <person name="Frisvad J.C."/>
            <person name="Nielsen K.F."/>
            <person name="Lyhne E.K."/>
            <person name="Kogle M.E."/>
            <person name="Kuo A."/>
            <person name="Riley R."/>
            <person name="Clum A."/>
            <person name="Nolan M."/>
            <person name="Lipzen A."/>
            <person name="Salamov A."/>
            <person name="Henrissat B."/>
            <person name="Wiebenga A."/>
            <person name="De Vries R.P."/>
            <person name="Grigoriev I.V."/>
            <person name="Mortensen U.H."/>
            <person name="Andersen M.R."/>
            <person name="Baker S.E."/>
        </authorList>
    </citation>
    <scope>NUCLEOTIDE SEQUENCE [LARGE SCALE GENOMIC DNA]</scope>
    <source>
        <strain evidence="2 3">CBS 121591</strain>
    </source>
</reference>
<dbReference type="OrthoDB" id="10591215at2759"/>
<feature type="transmembrane region" description="Helical" evidence="1">
    <location>
        <begin position="79"/>
        <end position="106"/>
    </location>
</feature>
<dbReference type="AlphaFoldDB" id="A0A319D7K8"/>
<proteinExistence type="predicted"/>
<evidence type="ECO:0000313" key="3">
    <source>
        <dbReference type="Proteomes" id="UP000248340"/>
    </source>
</evidence>
<dbReference type="RefSeq" id="XP_025497133.1">
    <property type="nucleotide sequence ID" value="XM_025641315.1"/>
</dbReference>
<keyword evidence="1" id="KW-1133">Transmembrane helix</keyword>
<keyword evidence="3" id="KW-1185">Reference proteome</keyword>
<gene>
    <name evidence="2" type="ORF">BO82DRAFT_54382</name>
</gene>
<dbReference type="EMBL" id="KZ821675">
    <property type="protein sequence ID" value="PYH86933.1"/>
    <property type="molecule type" value="Genomic_DNA"/>
</dbReference>
<organism evidence="2 3">
    <name type="scientific">Aspergillus uvarum CBS 121591</name>
    <dbReference type="NCBI Taxonomy" id="1448315"/>
    <lineage>
        <taxon>Eukaryota</taxon>
        <taxon>Fungi</taxon>
        <taxon>Dikarya</taxon>
        <taxon>Ascomycota</taxon>
        <taxon>Pezizomycotina</taxon>
        <taxon>Eurotiomycetes</taxon>
        <taxon>Eurotiomycetidae</taxon>
        <taxon>Eurotiales</taxon>
        <taxon>Aspergillaceae</taxon>
        <taxon>Aspergillus</taxon>
        <taxon>Aspergillus subgen. Circumdati</taxon>
    </lineage>
</organism>
<accession>A0A319D7K8</accession>
<dbReference type="GeneID" id="37144057"/>
<dbReference type="Proteomes" id="UP000248340">
    <property type="component" value="Unassembled WGS sequence"/>
</dbReference>
<keyword evidence="1" id="KW-0472">Membrane</keyword>
<sequence>MGPIGNFSTRRQCAGSLLHYFLPRAKEETRTGKGKKKQKQACYTNTRDCVGFVIPRTCSVLLCLNFLPVIGTTGEALRFIFGCFSFLCFVLFSLFFLSLLGLGWLLSCLL</sequence>
<protein>
    <submittedName>
        <fullName evidence="2">Uncharacterized protein</fullName>
    </submittedName>
</protein>
<keyword evidence="1" id="KW-0812">Transmembrane</keyword>